<name>A0ACB8RD85_9AGAM</name>
<gene>
    <name evidence="1" type="ORF">FA95DRAFT_1610896</name>
</gene>
<keyword evidence="2" id="KW-1185">Reference proteome</keyword>
<sequence>MVSALALAITISLLPGYAVTLPNSGAVGGLNQAAGVTRRYAVQSQNGSEELLAMANEHGWDVWQVSHSHVDVHFPPSSYPLDLPHFPHLDFAPPPSSGSSATTGAQRKDWKTPPRGDTNGWSLNNSSFHGDYHSLDEIHAFIRDLAAEYPQKLTVVPLGHTGEGREMIALQISDNSLPNYRSHDHKQAPFTQHIMERPGFLIAGAQHAREWVATAAALYLAHALVANSSELYSLSHLLERHNFYIIPVPNPDGHVYTWETDRFWYKNRLPLGPTARCIGVDMNRNWGYKWKAHPKYLQPEYIAPEDPCSHWYPGHRPFQAPEVNSMANYIEQLPQLSAFLDLRSYGQMLSAPYSYSCKRSPKDAEDQLEAISGAAHAVKKTHGTAFTTGTLCSTLYRAPGNIVDWMYARMGVKYSFAAHLRDTGTYGFALPPQWIRPVGEETTKMVEYIANFITLKGK</sequence>
<proteinExistence type="predicted"/>
<organism evidence="1 2">
    <name type="scientific">Auriscalpium vulgare</name>
    <dbReference type="NCBI Taxonomy" id="40419"/>
    <lineage>
        <taxon>Eukaryota</taxon>
        <taxon>Fungi</taxon>
        <taxon>Dikarya</taxon>
        <taxon>Basidiomycota</taxon>
        <taxon>Agaricomycotina</taxon>
        <taxon>Agaricomycetes</taxon>
        <taxon>Russulales</taxon>
        <taxon>Auriscalpiaceae</taxon>
        <taxon>Auriscalpium</taxon>
    </lineage>
</organism>
<evidence type="ECO:0000313" key="2">
    <source>
        <dbReference type="Proteomes" id="UP000814033"/>
    </source>
</evidence>
<dbReference type="EMBL" id="MU276114">
    <property type="protein sequence ID" value="KAI0041581.1"/>
    <property type="molecule type" value="Genomic_DNA"/>
</dbReference>
<protein>
    <submittedName>
        <fullName evidence="1">Uncharacterized protein</fullName>
    </submittedName>
</protein>
<evidence type="ECO:0000313" key="1">
    <source>
        <dbReference type="EMBL" id="KAI0041581.1"/>
    </source>
</evidence>
<dbReference type="Proteomes" id="UP000814033">
    <property type="component" value="Unassembled WGS sequence"/>
</dbReference>
<reference evidence="1" key="1">
    <citation type="submission" date="2021-02" db="EMBL/GenBank/DDBJ databases">
        <authorList>
            <consortium name="DOE Joint Genome Institute"/>
            <person name="Ahrendt S."/>
            <person name="Looney B.P."/>
            <person name="Miyauchi S."/>
            <person name="Morin E."/>
            <person name="Drula E."/>
            <person name="Courty P.E."/>
            <person name="Chicoki N."/>
            <person name="Fauchery L."/>
            <person name="Kohler A."/>
            <person name="Kuo A."/>
            <person name="Labutti K."/>
            <person name="Pangilinan J."/>
            <person name="Lipzen A."/>
            <person name="Riley R."/>
            <person name="Andreopoulos W."/>
            <person name="He G."/>
            <person name="Johnson J."/>
            <person name="Barry K.W."/>
            <person name="Grigoriev I.V."/>
            <person name="Nagy L."/>
            <person name="Hibbett D."/>
            <person name="Henrissat B."/>
            <person name="Matheny P.B."/>
            <person name="Labbe J."/>
            <person name="Martin F."/>
        </authorList>
    </citation>
    <scope>NUCLEOTIDE SEQUENCE</scope>
    <source>
        <strain evidence="1">FP105234-sp</strain>
    </source>
</reference>
<reference evidence="1" key="2">
    <citation type="journal article" date="2022" name="New Phytol.">
        <title>Evolutionary transition to the ectomycorrhizal habit in the genomes of a hyperdiverse lineage of mushroom-forming fungi.</title>
        <authorList>
            <person name="Looney B."/>
            <person name="Miyauchi S."/>
            <person name="Morin E."/>
            <person name="Drula E."/>
            <person name="Courty P.E."/>
            <person name="Kohler A."/>
            <person name="Kuo A."/>
            <person name="LaButti K."/>
            <person name="Pangilinan J."/>
            <person name="Lipzen A."/>
            <person name="Riley R."/>
            <person name="Andreopoulos W."/>
            <person name="He G."/>
            <person name="Johnson J."/>
            <person name="Nolan M."/>
            <person name="Tritt A."/>
            <person name="Barry K.W."/>
            <person name="Grigoriev I.V."/>
            <person name="Nagy L.G."/>
            <person name="Hibbett D."/>
            <person name="Henrissat B."/>
            <person name="Matheny P.B."/>
            <person name="Labbe J."/>
            <person name="Martin F.M."/>
        </authorList>
    </citation>
    <scope>NUCLEOTIDE SEQUENCE</scope>
    <source>
        <strain evidence="1">FP105234-sp</strain>
    </source>
</reference>
<comment type="caution">
    <text evidence="1">The sequence shown here is derived from an EMBL/GenBank/DDBJ whole genome shotgun (WGS) entry which is preliminary data.</text>
</comment>
<accession>A0ACB8RD85</accession>